<accession>A0A0R1Q2X9</accession>
<keyword evidence="5 8" id="KW-0648">Protein biosynthesis</keyword>
<gene>
    <name evidence="8" type="primary">gatA</name>
    <name evidence="10" type="ORF">FD20_GL000642</name>
</gene>
<comment type="function">
    <text evidence="6 8">Allows the formation of correctly charged Gln-tRNA(Gln) through the transamidation of misacylated Glu-tRNA(Gln) in organisms which lack glutaminyl-tRNA synthetase. The reaction takes place in the presence of glutamine and ATP through an activated gamma-phospho-Glu-tRNA(Gln).</text>
</comment>
<dbReference type="SUPFAM" id="SSF75304">
    <property type="entry name" value="Amidase signature (AS) enzymes"/>
    <property type="match status" value="1"/>
</dbReference>
<feature type="active site" description="Charge relay system" evidence="8">
    <location>
        <position position="152"/>
    </location>
</feature>
<dbReference type="PANTHER" id="PTHR11895">
    <property type="entry name" value="TRANSAMIDASE"/>
    <property type="match status" value="1"/>
</dbReference>
<evidence type="ECO:0000313" key="11">
    <source>
        <dbReference type="Proteomes" id="UP000051155"/>
    </source>
</evidence>
<evidence type="ECO:0000256" key="2">
    <source>
        <dbReference type="ARBA" id="ARBA00022598"/>
    </source>
</evidence>
<organism evidence="10 11">
    <name type="scientific">Liquorilactobacillus uvarum DSM 19971</name>
    <dbReference type="NCBI Taxonomy" id="1423812"/>
    <lineage>
        <taxon>Bacteria</taxon>
        <taxon>Bacillati</taxon>
        <taxon>Bacillota</taxon>
        <taxon>Bacilli</taxon>
        <taxon>Lactobacillales</taxon>
        <taxon>Lactobacillaceae</taxon>
        <taxon>Liquorilactobacillus</taxon>
    </lineage>
</organism>
<dbReference type="GO" id="GO:0050567">
    <property type="term" value="F:glutaminyl-tRNA synthase (glutamine-hydrolyzing) activity"/>
    <property type="evidence" value="ECO:0007669"/>
    <property type="project" value="UniProtKB-UniRule"/>
</dbReference>
<dbReference type="GO" id="GO:0030956">
    <property type="term" value="C:glutamyl-tRNA(Gln) amidotransferase complex"/>
    <property type="evidence" value="ECO:0007669"/>
    <property type="project" value="InterPro"/>
</dbReference>
<comment type="similarity">
    <text evidence="1 8">Belongs to the amidase family. GatA subfamily.</text>
</comment>
<evidence type="ECO:0000259" key="9">
    <source>
        <dbReference type="Pfam" id="PF01425"/>
    </source>
</evidence>
<comment type="caution">
    <text evidence="10">The sequence shown here is derived from an EMBL/GenBank/DDBJ whole genome shotgun (WGS) entry which is preliminary data.</text>
</comment>
<dbReference type="STRING" id="1423812.FD20_GL000642"/>
<dbReference type="PATRIC" id="fig|1423812.3.peg.694"/>
<sequence>MDYFANDLTSLHDLLVKKEISATDLTKETLAVIKEREQKVDAFLSVDEKGALEQAAEIDKTGIDADNVLSGIPLGIKDNIVTKGLTTTAASKILENFEPIYDATVIEKLKAAKAITIGKTNMDEFAMGGSTENSAFKLTKNAWDQTKVPGGSSGGSAAAVAAGEVVASLGSDTGGSIRQPASFNGIVGVKPTYGRVSRYGLIAFASSLDQIGPFTRTVKDNALLLSAISGADTRDFTSSKHEVPDFTKGIDGGVKGMHIAVPKEYLGEGVADDIKKAVKNAISVFEKLGAIVDEVSLPHSKYGVPVYYIIASSEASSNLQRFDGIRYGHRAQAVKNLEDVYVKSRSEGFGDEVKRRIMLGTFSLSAGTYDAFFKKAAQVRTLICQDFARVFAKYDLILGPTTPTTAFGIGEDIKDPVTMYMNDILTIPVNLAGLPGMSLPAGYSKGLPVGLQLIANQFDETTMYRAGYAFEQATEFHKQVPMIGGQN</sequence>
<dbReference type="PROSITE" id="PS00571">
    <property type="entry name" value="AMIDASES"/>
    <property type="match status" value="1"/>
</dbReference>
<dbReference type="InterPro" id="IPR004412">
    <property type="entry name" value="GatA"/>
</dbReference>
<dbReference type="GO" id="GO:0005524">
    <property type="term" value="F:ATP binding"/>
    <property type="evidence" value="ECO:0007669"/>
    <property type="project" value="UniProtKB-KW"/>
</dbReference>
<dbReference type="EMBL" id="AZEG01000015">
    <property type="protein sequence ID" value="KRL37172.1"/>
    <property type="molecule type" value="Genomic_DNA"/>
</dbReference>
<feature type="active site" description="Charge relay system" evidence="8">
    <location>
        <position position="77"/>
    </location>
</feature>
<dbReference type="InterPro" id="IPR020556">
    <property type="entry name" value="Amidase_CS"/>
</dbReference>
<dbReference type="InterPro" id="IPR036928">
    <property type="entry name" value="AS_sf"/>
</dbReference>
<reference evidence="10 11" key="1">
    <citation type="journal article" date="2015" name="Genome Announc.">
        <title>Expanding the biotechnology potential of lactobacilli through comparative genomics of 213 strains and associated genera.</title>
        <authorList>
            <person name="Sun Z."/>
            <person name="Harris H.M."/>
            <person name="McCann A."/>
            <person name="Guo C."/>
            <person name="Argimon S."/>
            <person name="Zhang W."/>
            <person name="Yang X."/>
            <person name="Jeffery I.B."/>
            <person name="Cooney J.C."/>
            <person name="Kagawa T.F."/>
            <person name="Liu W."/>
            <person name="Song Y."/>
            <person name="Salvetti E."/>
            <person name="Wrobel A."/>
            <person name="Rasinkangas P."/>
            <person name="Parkhill J."/>
            <person name="Rea M.C."/>
            <person name="O'Sullivan O."/>
            <person name="Ritari J."/>
            <person name="Douillard F.P."/>
            <person name="Paul Ross R."/>
            <person name="Yang R."/>
            <person name="Briner A.E."/>
            <person name="Felis G.E."/>
            <person name="de Vos W.M."/>
            <person name="Barrangou R."/>
            <person name="Klaenhammer T.R."/>
            <person name="Caufield P.W."/>
            <person name="Cui Y."/>
            <person name="Zhang H."/>
            <person name="O'Toole P.W."/>
        </authorList>
    </citation>
    <scope>NUCLEOTIDE SEQUENCE [LARGE SCALE GENOMIC DNA]</scope>
    <source>
        <strain evidence="10 11">DSM 19971</strain>
    </source>
</reference>
<name>A0A0R1Q2X9_9LACO</name>
<comment type="subunit">
    <text evidence="8">Heterotrimer of A, B and C subunits.</text>
</comment>
<dbReference type="PANTHER" id="PTHR11895:SF151">
    <property type="entry name" value="GLUTAMYL-TRNA(GLN) AMIDOTRANSFERASE SUBUNIT A"/>
    <property type="match status" value="1"/>
</dbReference>
<evidence type="ECO:0000256" key="4">
    <source>
        <dbReference type="ARBA" id="ARBA00022840"/>
    </source>
</evidence>
<dbReference type="Pfam" id="PF01425">
    <property type="entry name" value="Amidase"/>
    <property type="match status" value="1"/>
</dbReference>
<dbReference type="GO" id="GO:0016740">
    <property type="term" value="F:transferase activity"/>
    <property type="evidence" value="ECO:0007669"/>
    <property type="project" value="UniProtKB-KW"/>
</dbReference>
<dbReference type="AlphaFoldDB" id="A0A0R1Q2X9"/>
<dbReference type="InterPro" id="IPR023631">
    <property type="entry name" value="Amidase_dom"/>
</dbReference>
<evidence type="ECO:0000256" key="6">
    <source>
        <dbReference type="ARBA" id="ARBA00025295"/>
    </source>
</evidence>
<dbReference type="Gene3D" id="3.90.1300.10">
    <property type="entry name" value="Amidase signature (AS) domain"/>
    <property type="match status" value="1"/>
</dbReference>
<dbReference type="NCBIfam" id="TIGR00132">
    <property type="entry name" value="gatA"/>
    <property type="match status" value="1"/>
</dbReference>
<protein>
    <recommendedName>
        <fullName evidence="8">Glutamyl-tRNA(Gln) amidotransferase subunit A</fullName>
        <shortName evidence="8">Glu-ADT subunit A</shortName>
        <ecNumber evidence="8">6.3.5.7</ecNumber>
    </recommendedName>
</protein>
<dbReference type="HAMAP" id="MF_00120">
    <property type="entry name" value="GatA"/>
    <property type="match status" value="1"/>
</dbReference>
<keyword evidence="2 8" id="KW-0436">Ligase</keyword>
<proteinExistence type="inferred from homology"/>
<evidence type="ECO:0000256" key="8">
    <source>
        <dbReference type="HAMAP-Rule" id="MF_00120"/>
    </source>
</evidence>
<feature type="active site" description="Acyl-ester intermediate" evidence="8">
    <location>
        <position position="176"/>
    </location>
</feature>
<keyword evidence="11" id="KW-1185">Reference proteome</keyword>
<evidence type="ECO:0000313" key="10">
    <source>
        <dbReference type="EMBL" id="KRL37172.1"/>
    </source>
</evidence>
<evidence type="ECO:0000256" key="7">
    <source>
        <dbReference type="ARBA" id="ARBA00047407"/>
    </source>
</evidence>
<dbReference type="GO" id="GO:0006412">
    <property type="term" value="P:translation"/>
    <property type="evidence" value="ECO:0007669"/>
    <property type="project" value="UniProtKB-UniRule"/>
</dbReference>
<evidence type="ECO:0000256" key="5">
    <source>
        <dbReference type="ARBA" id="ARBA00022917"/>
    </source>
</evidence>
<dbReference type="InterPro" id="IPR000120">
    <property type="entry name" value="Amidase"/>
</dbReference>
<evidence type="ECO:0000256" key="1">
    <source>
        <dbReference type="ARBA" id="ARBA00008069"/>
    </source>
</evidence>
<keyword evidence="4 8" id="KW-0067">ATP-binding</keyword>
<dbReference type="RefSeq" id="WP_057737560.1">
    <property type="nucleotide sequence ID" value="NZ_AZEG01000015.1"/>
</dbReference>
<dbReference type="Proteomes" id="UP000051155">
    <property type="component" value="Unassembled WGS sequence"/>
</dbReference>
<evidence type="ECO:0000256" key="3">
    <source>
        <dbReference type="ARBA" id="ARBA00022741"/>
    </source>
</evidence>
<keyword evidence="3 8" id="KW-0547">Nucleotide-binding</keyword>
<comment type="catalytic activity">
    <reaction evidence="7 8">
        <text>L-glutamyl-tRNA(Gln) + L-glutamine + ATP + H2O = L-glutaminyl-tRNA(Gln) + L-glutamate + ADP + phosphate + H(+)</text>
        <dbReference type="Rhea" id="RHEA:17521"/>
        <dbReference type="Rhea" id="RHEA-COMP:9681"/>
        <dbReference type="Rhea" id="RHEA-COMP:9684"/>
        <dbReference type="ChEBI" id="CHEBI:15377"/>
        <dbReference type="ChEBI" id="CHEBI:15378"/>
        <dbReference type="ChEBI" id="CHEBI:29985"/>
        <dbReference type="ChEBI" id="CHEBI:30616"/>
        <dbReference type="ChEBI" id="CHEBI:43474"/>
        <dbReference type="ChEBI" id="CHEBI:58359"/>
        <dbReference type="ChEBI" id="CHEBI:78520"/>
        <dbReference type="ChEBI" id="CHEBI:78521"/>
        <dbReference type="ChEBI" id="CHEBI:456216"/>
        <dbReference type="EC" id="6.3.5.7"/>
    </reaction>
</comment>
<keyword evidence="10" id="KW-0808">Transferase</keyword>
<dbReference type="EC" id="6.3.5.7" evidence="8"/>
<dbReference type="OrthoDB" id="9811471at2"/>
<feature type="domain" description="Amidase" evidence="9">
    <location>
        <begin position="24"/>
        <end position="462"/>
    </location>
</feature>